<dbReference type="GO" id="GO:0005886">
    <property type="term" value="C:plasma membrane"/>
    <property type="evidence" value="ECO:0007669"/>
    <property type="project" value="TreeGrafter"/>
</dbReference>
<dbReference type="SUPFAM" id="SSF158745">
    <property type="entry name" value="LanC-like"/>
    <property type="match status" value="1"/>
</dbReference>
<dbReference type="AlphaFoldDB" id="S4RLY4"/>
<name>S4RLY4_PETMA</name>
<dbReference type="GO" id="GO:0005975">
    <property type="term" value="P:carbohydrate metabolic process"/>
    <property type="evidence" value="ECO:0007669"/>
    <property type="project" value="InterPro"/>
</dbReference>
<comment type="similarity">
    <text evidence="1">Belongs to the LanC-like protein family.</text>
</comment>
<dbReference type="HOGENOM" id="CLU_036244_1_0_1"/>
<dbReference type="InterPro" id="IPR020464">
    <property type="entry name" value="LanC-like_prot_euk"/>
</dbReference>
<reference evidence="2" key="2">
    <citation type="submission" date="2025-09" db="UniProtKB">
        <authorList>
            <consortium name="Ensembl"/>
        </authorList>
    </citation>
    <scope>IDENTIFICATION</scope>
</reference>
<dbReference type="PANTHER" id="PTHR12736">
    <property type="entry name" value="LANC-LIKE PROTEIN"/>
    <property type="match status" value="1"/>
</dbReference>
<evidence type="ECO:0000313" key="2">
    <source>
        <dbReference type="Ensembl" id="ENSPMAP00000006220.1"/>
    </source>
</evidence>
<sequence length="254" mass="26502">MEHDRGFTNRFDDLAGSPLPGRSREALLPLVTAMLDAIAGQAPPGSGEGDGVGKRAAAVSVAPAGGLYRGPAGMALALAFAAAPDSSLLPELDAGRRERYADAARRLAEASVEYAEEMEESGSETSAAFLLGGAGAFVAAALASGAAGRTAAAVGHAQSFARLHRELQPRAVTVRAHRLGSDELFVGRAGILCGALLLKRRLGIEILTDEETSTVCQAIVDSGKEYAARKHKPVPLMYAYYGTEYLGTWHHLST</sequence>
<dbReference type="Gene3D" id="1.50.10.10">
    <property type="match status" value="1"/>
</dbReference>
<dbReference type="PANTHER" id="PTHR12736:SF7">
    <property type="entry name" value="LANC-LIKE PROTEIN 3"/>
    <property type="match status" value="1"/>
</dbReference>
<dbReference type="OMA" id="AYYDSEC"/>
<organism evidence="2">
    <name type="scientific">Petromyzon marinus</name>
    <name type="common">Sea lamprey</name>
    <dbReference type="NCBI Taxonomy" id="7757"/>
    <lineage>
        <taxon>Eukaryota</taxon>
        <taxon>Metazoa</taxon>
        <taxon>Chordata</taxon>
        <taxon>Craniata</taxon>
        <taxon>Vertebrata</taxon>
        <taxon>Cyclostomata</taxon>
        <taxon>Hyperoartia</taxon>
        <taxon>Petromyzontiformes</taxon>
        <taxon>Petromyzontidae</taxon>
        <taxon>Petromyzon</taxon>
    </lineage>
</organism>
<proteinExistence type="inferred from homology"/>
<dbReference type="PRINTS" id="PR01951">
    <property type="entry name" value="LANCEUKARYTE"/>
</dbReference>
<accession>S4RLY4</accession>
<dbReference type="Pfam" id="PF05147">
    <property type="entry name" value="LANC_like"/>
    <property type="match status" value="1"/>
</dbReference>
<dbReference type="GeneTree" id="ENSGT00530000063186"/>
<dbReference type="Ensembl" id="ENSPMAT00000006249.1">
    <property type="protein sequence ID" value="ENSPMAP00000006220.1"/>
    <property type="gene ID" value="ENSPMAG00000005656.1"/>
</dbReference>
<dbReference type="GO" id="GO:0031179">
    <property type="term" value="P:peptide modification"/>
    <property type="evidence" value="ECO:0007669"/>
    <property type="project" value="InterPro"/>
</dbReference>
<protein>
    <submittedName>
        <fullName evidence="2">LanC like family member 3</fullName>
    </submittedName>
</protein>
<evidence type="ECO:0000256" key="1">
    <source>
        <dbReference type="ARBA" id="ARBA00007179"/>
    </source>
</evidence>
<dbReference type="InterPro" id="IPR012341">
    <property type="entry name" value="6hp_glycosidase-like_sf"/>
</dbReference>
<dbReference type="InterPro" id="IPR007822">
    <property type="entry name" value="LANC-like"/>
</dbReference>
<reference evidence="2" key="1">
    <citation type="submission" date="2025-08" db="UniProtKB">
        <authorList>
            <consortium name="Ensembl"/>
        </authorList>
    </citation>
    <scope>IDENTIFICATION</scope>
</reference>